<dbReference type="AlphaFoldDB" id="A0A2J9KPI3"/>
<name>A0A2J9KPI3_9ACTO</name>
<comment type="caution">
    <text evidence="2">The sequence shown here is derived from an EMBL/GenBank/DDBJ whole genome shotgun (WGS) entry which is preliminary data.</text>
</comment>
<dbReference type="OrthoDB" id="9808443at2"/>
<dbReference type="Proteomes" id="UP001209486">
    <property type="component" value="Unassembled WGS sequence"/>
</dbReference>
<evidence type="ECO:0000313" key="3">
    <source>
        <dbReference type="Proteomes" id="UP000255284"/>
    </source>
</evidence>
<reference evidence="2 3" key="1">
    <citation type="submission" date="2018-06" db="EMBL/GenBank/DDBJ databases">
        <authorList>
            <consortium name="Pathogen Informatics"/>
            <person name="Doyle S."/>
        </authorList>
    </citation>
    <scope>NUCLEOTIDE SEQUENCE [LARGE SCALE GENOMIC DNA]</scope>
    <source>
        <strain evidence="2 3">NCTC11819</strain>
    </source>
</reference>
<dbReference type="EMBL" id="UGGQ01000006">
    <property type="protein sequence ID" value="STO15867.1"/>
    <property type="molecule type" value="Genomic_DNA"/>
</dbReference>
<sequence>MKTSTQLKALIRNLSKQSGVETEVLLRGFMMERFLERLAISRYRDNFILKGGLLVAAMVGISTRTTMDIDATLKGQSLSRNTLESIMTEIANIPLNDNIRLNLCEIEEIHEEADYPGFRVSIAATLDKTRQMLKIDITTGDHVTPKEIEYGFNLMFEDRHIQLLAYNLETVLAEKLETIVTRSVANTRMRDFYDIHILTATQPYDTDVLRTALTNTAERRGTIGQMADIMVAVEMLETSPVMASHWQRYRQKYPYAQQVSWETVTNAVKTLAVKIQAVHDLS</sequence>
<gene>
    <name evidence="1" type="ORF">FYZ43_09130</name>
    <name evidence="2" type="ORF">NCTC11819_00411</name>
</gene>
<organism evidence="2 3">
    <name type="scientific">Mobiluncus mulieris</name>
    <dbReference type="NCBI Taxonomy" id="2052"/>
    <lineage>
        <taxon>Bacteria</taxon>
        <taxon>Bacillati</taxon>
        <taxon>Actinomycetota</taxon>
        <taxon>Actinomycetes</taxon>
        <taxon>Actinomycetales</taxon>
        <taxon>Actinomycetaceae</taxon>
        <taxon>Mobiluncus</taxon>
    </lineage>
</organism>
<dbReference type="GO" id="GO:0016740">
    <property type="term" value="F:transferase activity"/>
    <property type="evidence" value="ECO:0007669"/>
    <property type="project" value="UniProtKB-KW"/>
</dbReference>
<accession>A0A2J9KPI3</accession>
<evidence type="ECO:0000313" key="4">
    <source>
        <dbReference type="Proteomes" id="UP001209486"/>
    </source>
</evidence>
<keyword evidence="2" id="KW-0808">Transferase</keyword>
<dbReference type="GeneID" id="61167329"/>
<dbReference type="Proteomes" id="UP000255284">
    <property type="component" value="Unassembled WGS sequence"/>
</dbReference>
<dbReference type="EMBL" id="VSZY01000018">
    <property type="protein sequence ID" value="MCU9969540.1"/>
    <property type="molecule type" value="Genomic_DNA"/>
</dbReference>
<evidence type="ECO:0000313" key="1">
    <source>
        <dbReference type="EMBL" id="MCU9969540.1"/>
    </source>
</evidence>
<dbReference type="RefSeq" id="WP_004013025.1">
    <property type="nucleotide sequence ID" value="NZ_CAMPUA010000010.1"/>
</dbReference>
<reference evidence="1 4" key="2">
    <citation type="submission" date="2019-08" db="EMBL/GenBank/DDBJ databases">
        <title>Comparison of rpoB and gyrB Sequences from Mobiluncus Species and Development of a Multiplex PCR Method for Clinical Detection of Mobiluncus curtisii and Mobiluncus mulieris.</title>
        <authorList>
            <person name="Yang L."/>
            <person name="Shen Y."/>
            <person name="Xu G."/>
            <person name="Shu L.-B."/>
            <person name="Hu J."/>
            <person name="Zhang R."/>
            <person name="Wang Y."/>
            <person name="Zhou H.-W."/>
            <person name="Zhang X."/>
        </authorList>
    </citation>
    <scope>NUCLEOTIDE SEQUENCE [LARGE SCALE GENOMIC DNA]</scope>
    <source>
        <strain evidence="1 4">M26</strain>
    </source>
</reference>
<protein>
    <submittedName>
        <fullName evidence="1">Nucleotidyl transferase AbiEii/AbiGii toxin family protein</fullName>
    </submittedName>
    <submittedName>
        <fullName evidence="2">Nucleotidyl transferase of uncharacterized function (DUF1814)</fullName>
    </submittedName>
</protein>
<dbReference type="InterPro" id="IPR014942">
    <property type="entry name" value="AbiEii"/>
</dbReference>
<dbReference type="Pfam" id="PF08843">
    <property type="entry name" value="AbiEii"/>
    <property type="match status" value="1"/>
</dbReference>
<evidence type="ECO:0000313" key="2">
    <source>
        <dbReference type="EMBL" id="STO15867.1"/>
    </source>
</evidence>
<proteinExistence type="predicted"/>